<proteinExistence type="predicted"/>
<dbReference type="Proteomes" id="UP000034164">
    <property type="component" value="Unassembled WGS sequence"/>
</dbReference>
<comment type="caution">
    <text evidence="1">The sequence shown here is derived from an EMBL/GenBank/DDBJ whole genome shotgun (WGS) entry which is preliminary data.</text>
</comment>
<dbReference type="VEuPathDB" id="FungiDB:EMCG_07563"/>
<evidence type="ECO:0000313" key="2">
    <source>
        <dbReference type="Proteomes" id="UP000034164"/>
    </source>
</evidence>
<sequence length="64" mass="7127">MADCKGFETISSSRRIKMLTNGTLSSPILKLSRNILSMDRYSNIDSLHLRSLDAIAVTSIRLQS</sequence>
<dbReference type="EMBL" id="LCZI01000412">
    <property type="protein sequence ID" value="KKZ66732.1"/>
    <property type="molecule type" value="Genomic_DNA"/>
</dbReference>
<accession>A0A0G2I7X5</accession>
<evidence type="ECO:0000313" key="1">
    <source>
        <dbReference type="EMBL" id="KKZ66732.1"/>
    </source>
</evidence>
<gene>
    <name evidence="1" type="ORF">EMCG_07563</name>
</gene>
<dbReference type="AlphaFoldDB" id="A0A0G2I7X5"/>
<name>A0A0G2I7X5_9EURO</name>
<organism evidence="1 2">
    <name type="scientific">[Emmonsia] crescens</name>
    <dbReference type="NCBI Taxonomy" id="73230"/>
    <lineage>
        <taxon>Eukaryota</taxon>
        <taxon>Fungi</taxon>
        <taxon>Dikarya</taxon>
        <taxon>Ascomycota</taxon>
        <taxon>Pezizomycotina</taxon>
        <taxon>Eurotiomycetes</taxon>
        <taxon>Eurotiomycetidae</taxon>
        <taxon>Onygenales</taxon>
        <taxon>Ajellomycetaceae</taxon>
        <taxon>Emergomyces</taxon>
    </lineage>
</organism>
<protein>
    <submittedName>
        <fullName evidence="1">Uncharacterized protein</fullName>
    </submittedName>
</protein>
<reference evidence="2" key="1">
    <citation type="journal article" date="2015" name="PLoS Genet.">
        <title>The dynamic genome and transcriptome of the human fungal pathogen Blastomyces and close relative Emmonsia.</title>
        <authorList>
            <person name="Munoz J.F."/>
            <person name="Gauthier G.M."/>
            <person name="Desjardins C.A."/>
            <person name="Gallo J.E."/>
            <person name="Holder J."/>
            <person name="Sullivan T.D."/>
            <person name="Marty A.J."/>
            <person name="Carmen J.C."/>
            <person name="Chen Z."/>
            <person name="Ding L."/>
            <person name="Gujja S."/>
            <person name="Magrini V."/>
            <person name="Misas E."/>
            <person name="Mitreva M."/>
            <person name="Priest M."/>
            <person name="Saif S."/>
            <person name="Whiston E.A."/>
            <person name="Young S."/>
            <person name="Zeng Q."/>
            <person name="Goldman W.E."/>
            <person name="Mardis E.R."/>
            <person name="Taylor J.W."/>
            <person name="McEwen J.G."/>
            <person name="Clay O.K."/>
            <person name="Klein B.S."/>
            <person name="Cuomo C.A."/>
        </authorList>
    </citation>
    <scope>NUCLEOTIDE SEQUENCE [LARGE SCALE GENOMIC DNA]</scope>
    <source>
        <strain evidence="2">UAMH 3008</strain>
    </source>
</reference>